<feature type="transmembrane region" description="Helical" evidence="1">
    <location>
        <begin position="73"/>
        <end position="90"/>
    </location>
</feature>
<feature type="transmembrane region" description="Helical" evidence="1">
    <location>
        <begin position="395"/>
        <end position="416"/>
    </location>
</feature>
<reference evidence="2 3" key="1">
    <citation type="submission" date="2017-08" db="EMBL/GenBank/DDBJ databases">
        <title>Halomonas alkalisoli sp. nov., isolated from saline alkaline soil.</title>
        <authorList>
            <person name="Wang D."/>
            <person name="Zhang G."/>
        </authorList>
    </citation>
    <scope>NUCLEOTIDE SEQUENCE [LARGE SCALE GENOMIC DNA]</scope>
    <source>
        <strain evidence="2 3">WRN001</strain>
    </source>
</reference>
<organism evidence="2 3">
    <name type="scientific">Halomonas salipaludis</name>
    <dbReference type="NCBI Taxonomy" id="2032625"/>
    <lineage>
        <taxon>Bacteria</taxon>
        <taxon>Pseudomonadati</taxon>
        <taxon>Pseudomonadota</taxon>
        <taxon>Gammaproteobacteria</taxon>
        <taxon>Oceanospirillales</taxon>
        <taxon>Halomonadaceae</taxon>
        <taxon>Halomonas</taxon>
    </lineage>
</organism>
<feature type="transmembrane region" description="Helical" evidence="1">
    <location>
        <begin position="256"/>
        <end position="273"/>
    </location>
</feature>
<evidence type="ECO:0000313" key="2">
    <source>
        <dbReference type="EMBL" id="PAU74726.1"/>
    </source>
</evidence>
<feature type="transmembrane region" description="Helical" evidence="1">
    <location>
        <begin position="102"/>
        <end position="120"/>
    </location>
</feature>
<feature type="transmembrane region" description="Helical" evidence="1">
    <location>
        <begin position="322"/>
        <end position="342"/>
    </location>
</feature>
<dbReference type="OrthoDB" id="8523687at2"/>
<keyword evidence="1" id="KW-0472">Membrane</keyword>
<dbReference type="EMBL" id="NSKB01000009">
    <property type="protein sequence ID" value="PAU74726.1"/>
    <property type="molecule type" value="Genomic_DNA"/>
</dbReference>
<accession>A0A2A2ENN5</accession>
<keyword evidence="1" id="KW-0812">Transmembrane</keyword>
<sequence>MSAQDAPPAAPTRPDSPSLRQVIAGVAILAGLIWQILLFTGAAVTPLPVGYLLWFSVVLLWRDIPTRSRRQAGVLIALGAGMLLAARLGYAAEVAWPWILDGNTYVVAMLVGVSFISLIGSQSPSRSGTHLTGWRGVLSTWFSVHLLGSILNLSTVFMVGDRLRGLNPTPTPPATAPLSPPQILALNRGLSSAAFWSPFFASMGVVMSLAPQMNFLWILAFGVPLGALSGLLTYLELQRRFDLAATPGFAMSPANLLMPVAMASLVMLFHYGLTPGLSIVSIITFLLPAAALASNLPQGLRWTRRRLVEHTRRRLPSMRGEISLFLAAGLFTQGLSTLIAAVTGGEWVLFAHFGAPQAVASYAIIVASAIAGLHPIIGVSTLASMLDLEGSRYTLLAFVALASWGVGTAVGPLSGINLSLQGRYGVSGYRTMRLNAPYAAVMSLAVVVGIVLLDRLLA</sequence>
<keyword evidence="1" id="KW-1133">Transmembrane helix</keyword>
<feature type="transmembrane region" description="Helical" evidence="1">
    <location>
        <begin position="43"/>
        <end position="61"/>
    </location>
</feature>
<proteinExistence type="predicted"/>
<feature type="transmembrane region" description="Helical" evidence="1">
    <location>
        <begin position="141"/>
        <end position="160"/>
    </location>
</feature>
<keyword evidence="3" id="KW-1185">Reference proteome</keyword>
<feature type="transmembrane region" description="Helical" evidence="1">
    <location>
        <begin position="436"/>
        <end position="457"/>
    </location>
</feature>
<evidence type="ECO:0000256" key="1">
    <source>
        <dbReference type="SAM" id="Phobius"/>
    </source>
</evidence>
<dbReference type="AlphaFoldDB" id="A0A2A2ENN5"/>
<comment type="caution">
    <text evidence="2">The sequence shown here is derived from an EMBL/GenBank/DDBJ whole genome shotgun (WGS) entry which is preliminary data.</text>
</comment>
<feature type="transmembrane region" description="Helical" evidence="1">
    <location>
        <begin position="279"/>
        <end position="296"/>
    </location>
</feature>
<feature type="transmembrane region" description="Helical" evidence="1">
    <location>
        <begin position="362"/>
        <end position="383"/>
    </location>
</feature>
<evidence type="ECO:0000313" key="3">
    <source>
        <dbReference type="Proteomes" id="UP000217771"/>
    </source>
</evidence>
<dbReference type="Proteomes" id="UP000217771">
    <property type="component" value="Unassembled WGS sequence"/>
</dbReference>
<feature type="transmembrane region" description="Helical" evidence="1">
    <location>
        <begin position="21"/>
        <end position="37"/>
    </location>
</feature>
<protein>
    <submittedName>
        <fullName evidence="2">Uncharacterized protein</fullName>
    </submittedName>
</protein>
<name>A0A2A2ENN5_9GAMM</name>
<gene>
    <name evidence="2" type="ORF">CK498_21630</name>
</gene>
<feature type="transmembrane region" description="Helical" evidence="1">
    <location>
        <begin position="215"/>
        <end position="235"/>
    </location>
</feature>
<dbReference type="RefSeq" id="WP_095622935.1">
    <property type="nucleotide sequence ID" value="NZ_NSKB01000009.1"/>
</dbReference>